<keyword evidence="1" id="KW-0732">Signal</keyword>
<evidence type="ECO:0000313" key="3">
    <source>
        <dbReference type="EMBL" id="REK77706.1"/>
    </source>
</evidence>
<gene>
    <name evidence="3" type="ORF">DX130_12145</name>
</gene>
<feature type="chain" id="PRO_5016588898" evidence="1">
    <location>
        <begin position="24"/>
        <end position="662"/>
    </location>
</feature>
<evidence type="ECO:0000313" key="4">
    <source>
        <dbReference type="Proteomes" id="UP000261905"/>
    </source>
</evidence>
<feature type="domain" description="SLH" evidence="2">
    <location>
        <begin position="604"/>
        <end position="662"/>
    </location>
</feature>
<sequence>MMKKTWLLLVIMASLLVPNTMFAKAEDYGTIIWEGVLANTSYGGDPDKIRITIKGAVGKQTSKGKVNTHVRSLPGGSERLPSHIISVVDGGSIKVEYLGDEPKRTYQNADGLLGLTEIKELEQWEEWQLTDGRPAEYIGYGSGYIDPSKFFVNKNFSHTVGADRKVDSSDLSYKHVKDQNYIAKIYLPMTVGMSDVYIQVVSNERAVELMDEIKDGHPTVLLGKTFGEDTSKQPNDIWEAKLPPLKKSDLETRYGIKIHVEKGFFTEQEALHMLNQGFSAFPKGLIKEITSYYKNKGRQTQIKFVYKQTILSGSFNDEGKDNVLSYYPGTSGDFSHWVIGHEMGHYVHKYLNDRFGYEKLRQQWVSLNDGLDYKGKWSDKHSSYFVRDYSLSGYSEDVATIFELLTNVNNAELRKRYSAEDEAPILKKIDLLNKVLLEASSSVKDLNQIWGSMYPQSPSSYAVYPIEEARESGIVPADDRFQAIYQSNITREEFSLLAVNLIEKATGKSIAAYAKAQGVKKEWYFYGSLASGSEDDGQLIYRIRSNFPFSDISNEAIYDLHSLGVINGVGDKLFDPNGHLTREQAAVIMHNMAKALKQDTKSVKTSYADSRSTSSWAQEGIQYVSAKEIMVGTGQNRFSPKTVLTFEQAFIMLNRLLDTVSK</sequence>
<name>A0A371PND0_9BACL</name>
<accession>A0A371PND0</accession>
<dbReference type="Pfam" id="PF00395">
    <property type="entry name" value="SLH"/>
    <property type="match status" value="2"/>
</dbReference>
<dbReference type="AlphaFoldDB" id="A0A371PND0"/>
<dbReference type="InterPro" id="IPR024079">
    <property type="entry name" value="MetalloPept_cat_dom_sf"/>
</dbReference>
<dbReference type="Gene3D" id="3.40.390.10">
    <property type="entry name" value="Collagenase (Catalytic Domain)"/>
    <property type="match status" value="1"/>
</dbReference>
<dbReference type="Proteomes" id="UP000261905">
    <property type="component" value="Unassembled WGS sequence"/>
</dbReference>
<evidence type="ECO:0000259" key="2">
    <source>
        <dbReference type="PROSITE" id="PS51272"/>
    </source>
</evidence>
<dbReference type="InterPro" id="IPR001119">
    <property type="entry name" value="SLH_dom"/>
</dbReference>
<dbReference type="PROSITE" id="PS51272">
    <property type="entry name" value="SLH"/>
    <property type="match status" value="2"/>
</dbReference>
<reference evidence="3 4" key="1">
    <citation type="submission" date="2018-08" db="EMBL/GenBank/DDBJ databases">
        <title>Paenibacillus sp. M4BSY-1, whole genome shotgun sequence.</title>
        <authorList>
            <person name="Tuo L."/>
        </authorList>
    </citation>
    <scope>NUCLEOTIDE SEQUENCE [LARGE SCALE GENOMIC DNA]</scope>
    <source>
        <strain evidence="3 4">M4BSY-1</strain>
    </source>
</reference>
<keyword evidence="4" id="KW-1185">Reference proteome</keyword>
<dbReference type="GO" id="GO:0008237">
    <property type="term" value="F:metallopeptidase activity"/>
    <property type="evidence" value="ECO:0007669"/>
    <property type="project" value="InterPro"/>
</dbReference>
<protein>
    <submittedName>
        <fullName evidence="3">S-layer homology domain-containing protein</fullName>
    </submittedName>
</protein>
<organism evidence="3 4">
    <name type="scientific">Paenibacillus paeoniae</name>
    <dbReference type="NCBI Taxonomy" id="2292705"/>
    <lineage>
        <taxon>Bacteria</taxon>
        <taxon>Bacillati</taxon>
        <taxon>Bacillota</taxon>
        <taxon>Bacilli</taxon>
        <taxon>Bacillales</taxon>
        <taxon>Paenibacillaceae</taxon>
        <taxon>Paenibacillus</taxon>
    </lineage>
</organism>
<dbReference type="InterPro" id="IPR051465">
    <property type="entry name" value="Cell_Envelope_Struct_Comp"/>
</dbReference>
<feature type="domain" description="SLH" evidence="2">
    <location>
        <begin position="540"/>
        <end position="603"/>
    </location>
</feature>
<dbReference type="RefSeq" id="WP_116045505.1">
    <property type="nucleotide sequence ID" value="NZ_QUBQ01000001.1"/>
</dbReference>
<proteinExistence type="predicted"/>
<feature type="signal peptide" evidence="1">
    <location>
        <begin position="1"/>
        <end position="23"/>
    </location>
</feature>
<dbReference type="SUPFAM" id="SSF55486">
    <property type="entry name" value="Metalloproteases ('zincins'), catalytic domain"/>
    <property type="match status" value="1"/>
</dbReference>
<evidence type="ECO:0000256" key="1">
    <source>
        <dbReference type="SAM" id="SignalP"/>
    </source>
</evidence>
<dbReference type="OrthoDB" id="1858867at2"/>
<dbReference type="EMBL" id="QUBQ01000001">
    <property type="protein sequence ID" value="REK77706.1"/>
    <property type="molecule type" value="Genomic_DNA"/>
</dbReference>
<dbReference type="PANTHER" id="PTHR43308:SF1">
    <property type="entry name" value="OUTER MEMBRANE PROTEIN ALPHA"/>
    <property type="match status" value="1"/>
</dbReference>
<comment type="caution">
    <text evidence="3">The sequence shown here is derived from an EMBL/GenBank/DDBJ whole genome shotgun (WGS) entry which is preliminary data.</text>
</comment>
<dbReference type="PANTHER" id="PTHR43308">
    <property type="entry name" value="OUTER MEMBRANE PROTEIN ALPHA-RELATED"/>
    <property type="match status" value="1"/>
</dbReference>